<dbReference type="InterPro" id="IPR009799">
    <property type="entry name" value="EthD_dom"/>
</dbReference>
<reference evidence="2 3" key="1">
    <citation type="submission" date="2020-08" db="EMBL/GenBank/DDBJ databases">
        <title>Sequencing the genomes of 1000 actinobacteria strains.</title>
        <authorList>
            <person name="Klenk H.-P."/>
        </authorList>
    </citation>
    <scope>NUCLEOTIDE SEQUENCE [LARGE SCALE GENOMIC DNA]</scope>
    <source>
        <strain evidence="2 3">DSM 28967</strain>
    </source>
</reference>
<proteinExistence type="predicted"/>
<dbReference type="Gene3D" id="3.30.70.100">
    <property type="match status" value="1"/>
</dbReference>
<comment type="caution">
    <text evidence="2">The sequence shown here is derived from an EMBL/GenBank/DDBJ whole genome shotgun (WGS) entry which is preliminary data.</text>
</comment>
<dbReference type="InterPro" id="IPR011008">
    <property type="entry name" value="Dimeric_a/b-barrel"/>
</dbReference>
<evidence type="ECO:0000313" key="3">
    <source>
        <dbReference type="Proteomes" id="UP000549971"/>
    </source>
</evidence>
<dbReference type="PANTHER" id="PTHR40260:SF2">
    <property type="entry name" value="BLR8190 PROTEIN"/>
    <property type="match status" value="1"/>
</dbReference>
<protein>
    <submittedName>
        <fullName evidence="2">Uncharacterized protein (TIGR02118 family)</fullName>
    </submittedName>
</protein>
<feature type="domain" description="EthD" evidence="1">
    <location>
        <begin position="16"/>
        <end position="89"/>
    </location>
</feature>
<name>A0A7W9J4D7_9ACTN</name>
<dbReference type="SUPFAM" id="SSF54909">
    <property type="entry name" value="Dimeric alpha+beta barrel"/>
    <property type="match status" value="1"/>
</dbReference>
<dbReference type="PANTHER" id="PTHR40260">
    <property type="entry name" value="BLR8190 PROTEIN"/>
    <property type="match status" value="1"/>
</dbReference>
<dbReference type="Proteomes" id="UP000549971">
    <property type="component" value="Unassembled WGS sequence"/>
</dbReference>
<evidence type="ECO:0000313" key="2">
    <source>
        <dbReference type="EMBL" id="MBB5834925.1"/>
    </source>
</evidence>
<gene>
    <name evidence="2" type="ORF">HDA39_001659</name>
</gene>
<keyword evidence="3" id="KW-1185">Reference proteome</keyword>
<dbReference type="EMBL" id="JACHMY010000001">
    <property type="protein sequence ID" value="MBB5834925.1"/>
    <property type="molecule type" value="Genomic_DNA"/>
</dbReference>
<dbReference type="NCBIfam" id="TIGR02118">
    <property type="entry name" value="EthD family reductase"/>
    <property type="match status" value="1"/>
</dbReference>
<dbReference type="Pfam" id="PF07110">
    <property type="entry name" value="EthD"/>
    <property type="match status" value="1"/>
</dbReference>
<sequence length="105" mass="11875">MYKVTVLYGTPDDIGAFDRYYDDKHIPIAQRMVGLKRWTVCRFDPAPDGTPPAYHYQAELYTDSRADLELVLESQAGREANADLDNFATGGAVFLFGEEREVPVR</sequence>
<dbReference type="GO" id="GO:0016491">
    <property type="term" value="F:oxidoreductase activity"/>
    <property type="evidence" value="ECO:0007669"/>
    <property type="project" value="InterPro"/>
</dbReference>
<evidence type="ECO:0000259" key="1">
    <source>
        <dbReference type="Pfam" id="PF07110"/>
    </source>
</evidence>
<dbReference type="AlphaFoldDB" id="A0A7W9J4D7"/>
<dbReference type="RefSeq" id="WP_184794631.1">
    <property type="nucleotide sequence ID" value="NZ_JACHMY010000001.1"/>
</dbReference>
<accession>A0A7W9J4D7</accession>
<organism evidence="2 3">
    <name type="scientific">Kribbella italica</name>
    <dbReference type="NCBI Taxonomy" id="1540520"/>
    <lineage>
        <taxon>Bacteria</taxon>
        <taxon>Bacillati</taxon>
        <taxon>Actinomycetota</taxon>
        <taxon>Actinomycetes</taxon>
        <taxon>Propionibacteriales</taxon>
        <taxon>Kribbellaceae</taxon>
        <taxon>Kribbella</taxon>
    </lineage>
</organism>